<feature type="transmembrane region" description="Helical" evidence="1">
    <location>
        <begin position="331"/>
        <end position="352"/>
    </location>
</feature>
<keyword evidence="3" id="KW-1185">Reference proteome</keyword>
<evidence type="ECO:0000313" key="2">
    <source>
        <dbReference type="EMBL" id="EDX73082.1"/>
    </source>
</evidence>
<feature type="transmembrane region" description="Helical" evidence="1">
    <location>
        <begin position="165"/>
        <end position="182"/>
    </location>
</feature>
<dbReference type="HOGENOM" id="CLU_016044_0_0_3"/>
<accession>B4VYH1</accession>
<dbReference type="AlphaFoldDB" id="B4VYH1"/>
<keyword evidence="1" id="KW-1133">Transmembrane helix</keyword>
<dbReference type="eggNOG" id="COG1216">
    <property type="taxonomic scope" value="Bacteria"/>
</dbReference>
<reference evidence="2 3" key="1">
    <citation type="submission" date="2008-07" db="EMBL/GenBank/DDBJ databases">
        <authorList>
            <person name="Tandeau de Marsac N."/>
            <person name="Ferriera S."/>
            <person name="Johnson J."/>
            <person name="Kravitz S."/>
            <person name="Beeson K."/>
            <person name="Sutton G."/>
            <person name="Rogers Y.-H."/>
            <person name="Friedman R."/>
            <person name="Frazier M."/>
            <person name="Venter J.C."/>
        </authorList>
    </citation>
    <scope>NUCLEOTIDE SEQUENCE [LARGE SCALE GENOMIC DNA]</scope>
    <source>
        <strain evidence="2 3">PCC 7420</strain>
    </source>
</reference>
<feature type="transmembrane region" description="Helical" evidence="1">
    <location>
        <begin position="135"/>
        <end position="158"/>
    </location>
</feature>
<feature type="transmembrane region" description="Helical" evidence="1">
    <location>
        <begin position="111"/>
        <end position="129"/>
    </location>
</feature>
<organism evidence="2 3">
    <name type="scientific">Coleofasciculus chthonoplastes PCC 7420</name>
    <dbReference type="NCBI Taxonomy" id="118168"/>
    <lineage>
        <taxon>Bacteria</taxon>
        <taxon>Bacillati</taxon>
        <taxon>Cyanobacteriota</taxon>
        <taxon>Cyanophyceae</taxon>
        <taxon>Coleofasciculales</taxon>
        <taxon>Coleofasciculaceae</taxon>
        <taxon>Coleofasciculus</taxon>
    </lineage>
</organism>
<feature type="transmembrane region" description="Helical" evidence="1">
    <location>
        <begin position="393"/>
        <end position="412"/>
    </location>
</feature>
<feature type="transmembrane region" description="Helical" evidence="1">
    <location>
        <begin position="7"/>
        <end position="25"/>
    </location>
</feature>
<feature type="transmembrane region" description="Helical" evidence="1">
    <location>
        <begin position="364"/>
        <end position="381"/>
    </location>
</feature>
<evidence type="ECO:0000313" key="3">
    <source>
        <dbReference type="Proteomes" id="UP000003835"/>
    </source>
</evidence>
<proteinExistence type="predicted"/>
<gene>
    <name evidence="2" type="ORF">MC7420_2700</name>
</gene>
<feature type="transmembrane region" description="Helical" evidence="1">
    <location>
        <begin position="308"/>
        <end position="324"/>
    </location>
</feature>
<feature type="transmembrane region" description="Helical" evidence="1">
    <location>
        <begin position="424"/>
        <end position="441"/>
    </location>
</feature>
<dbReference type="OrthoDB" id="524008at2"/>
<name>B4VYH1_9CYAN</name>
<evidence type="ECO:0008006" key="4">
    <source>
        <dbReference type="Google" id="ProtNLM"/>
    </source>
</evidence>
<dbReference type="NCBIfam" id="NF047440">
    <property type="entry name" value="LA3751_2_3_fam"/>
    <property type="match status" value="1"/>
</dbReference>
<protein>
    <recommendedName>
        <fullName evidence="4">Dolichol-phosphate mannosyltransferase</fullName>
    </recommendedName>
</protein>
<dbReference type="InterPro" id="IPR059217">
    <property type="entry name" value="LA3751_2-like"/>
</dbReference>
<dbReference type="EMBL" id="DS989860">
    <property type="protein sequence ID" value="EDX73082.1"/>
    <property type="molecule type" value="Genomic_DNA"/>
</dbReference>
<keyword evidence="1" id="KW-0472">Membrane</keyword>
<keyword evidence="1" id="KW-0812">Transmembrane</keyword>
<feature type="transmembrane region" description="Helical" evidence="1">
    <location>
        <begin position="249"/>
        <end position="270"/>
    </location>
</feature>
<feature type="transmembrane region" description="Helical" evidence="1">
    <location>
        <begin position="453"/>
        <end position="471"/>
    </location>
</feature>
<sequence>MKIKLEPIPLGIIVIGVLFSLYLQFQIPEGTYFSGDAALKSLLAQQLSTGEWRFDLWQPTEAWVRNLWQDGLYPYAPPFVYNVAGRYYITFPFTFPLVTAPFYALFGFRGLYLVPLVATWAIWGTFYLTCKRLKVSAFHTSIALIGLIFASHLTLYSAMYWEHSLAVALCLAGMAMLLMIGYPSGLSKPTAVVSGGLIGLSVWFRPEFLSMVATLSALVIIAALAKSNFLNLFNKFNLKSIHYLAKNKVSFIASMFVAVSLFFVANKLVYGLFLGMHAVEIVEEFSWTRRLAEAWGNFQELSVVGFEYFPLAFFPLLYLLLYGFKRLEAKLNLKLVTIGIIGLLIAAAGYLFLTGGAAELKTAIKQYSIPILIAIAWLYVFRKIEVKFNARIGVIYLICVMFTAGACLLLDSGADEIAVGGKQWGPRYLLSLIPLVTWVTIEELNLIKDRSRPLFRYISIFTVVVLLAIGIHKNTYLGTLALQKAHQGVPPATQLLRETPEQVIAVSHQYAAQLLEPPLRGKKFFFQAETSTDLVKLSKVLVEQNQDQFIYVCYPYRKCQPPEDSQDNLQFTKGEQRFQIELSNLGQFGKYPIYEASIKQPL</sequence>
<dbReference type="Proteomes" id="UP000003835">
    <property type="component" value="Unassembled WGS sequence"/>
</dbReference>
<feature type="transmembrane region" description="Helical" evidence="1">
    <location>
        <begin position="87"/>
        <end position="106"/>
    </location>
</feature>
<dbReference type="STRING" id="118168.MC7420_2700"/>
<feature type="transmembrane region" description="Helical" evidence="1">
    <location>
        <begin position="208"/>
        <end position="229"/>
    </location>
</feature>
<dbReference type="RefSeq" id="WP_006103883.1">
    <property type="nucleotide sequence ID" value="NZ_DS989860.1"/>
</dbReference>
<evidence type="ECO:0000256" key="1">
    <source>
        <dbReference type="SAM" id="Phobius"/>
    </source>
</evidence>